<accession>A0A9P7JWK4</accession>
<organism evidence="2 3">
    <name type="scientific">Suillus discolor</name>
    <dbReference type="NCBI Taxonomy" id="1912936"/>
    <lineage>
        <taxon>Eukaryota</taxon>
        <taxon>Fungi</taxon>
        <taxon>Dikarya</taxon>
        <taxon>Basidiomycota</taxon>
        <taxon>Agaricomycotina</taxon>
        <taxon>Agaricomycetes</taxon>
        <taxon>Agaricomycetidae</taxon>
        <taxon>Boletales</taxon>
        <taxon>Suillineae</taxon>
        <taxon>Suillaceae</taxon>
        <taxon>Suillus</taxon>
    </lineage>
</organism>
<protein>
    <submittedName>
        <fullName evidence="2">Uncharacterized protein</fullName>
    </submittedName>
</protein>
<feature type="compositionally biased region" description="Low complexity" evidence="1">
    <location>
        <begin position="595"/>
        <end position="613"/>
    </location>
</feature>
<dbReference type="OrthoDB" id="2685591at2759"/>
<feature type="region of interest" description="Disordered" evidence="1">
    <location>
        <begin position="563"/>
        <end position="619"/>
    </location>
</feature>
<evidence type="ECO:0000256" key="1">
    <source>
        <dbReference type="SAM" id="MobiDB-lite"/>
    </source>
</evidence>
<keyword evidence="3" id="KW-1185">Reference proteome</keyword>
<gene>
    <name evidence="2" type="ORF">F5147DRAFT_650807</name>
</gene>
<evidence type="ECO:0000313" key="2">
    <source>
        <dbReference type="EMBL" id="KAG2112651.1"/>
    </source>
</evidence>
<comment type="caution">
    <text evidence="2">The sequence shown here is derived from an EMBL/GenBank/DDBJ whole genome shotgun (WGS) entry which is preliminary data.</text>
</comment>
<evidence type="ECO:0000313" key="3">
    <source>
        <dbReference type="Proteomes" id="UP000823399"/>
    </source>
</evidence>
<dbReference type="EMBL" id="JABBWM010000014">
    <property type="protein sequence ID" value="KAG2112651.1"/>
    <property type="molecule type" value="Genomic_DNA"/>
</dbReference>
<dbReference type="GeneID" id="64695726"/>
<reference evidence="2" key="1">
    <citation type="journal article" date="2020" name="New Phytol.">
        <title>Comparative genomics reveals dynamic genome evolution in host specialist ectomycorrhizal fungi.</title>
        <authorList>
            <person name="Lofgren L.A."/>
            <person name="Nguyen N.H."/>
            <person name="Vilgalys R."/>
            <person name="Ruytinx J."/>
            <person name="Liao H.L."/>
            <person name="Branco S."/>
            <person name="Kuo A."/>
            <person name="LaButti K."/>
            <person name="Lipzen A."/>
            <person name="Andreopoulos W."/>
            <person name="Pangilinan J."/>
            <person name="Riley R."/>
            <person name="Hundley H."/>
            <person name="Na H."/>
            <person name="Barry K."/>
            <person name="Grigoriev I.V."/>
            <person name="Stajich J.E."/>
            <person name="Kennedy P.G."/>
        </authorList>
    </citation>
    <scope>NUCLEOTIDE SEQUENCE</scope>
    <source>
        <strain evidence="2">FC423</strain>
    </source>
</reference>
<dbReference type="Proteomes" id="UP000823399">
    <property type="component" value="Unassembled WGS sequence"/>
</dbReference>
<dbReference type="AlphaFoldDB" id="A0A9P7JWK4"/>
<proteinExistence type="predicted"/>
<sequence length="657" mass="72767">MRTTGGLHPSYIGFNQSIDGNEMEQTLTHSELVEAALQDVFDVITLQDRLDGGISLIIRCAGGKATPNISPEQIPIDIYITPHELQETPQRIGEDVTVLVQAFVQEFAVPHLKCFAVRCIVKNMKPSRNSHISINGPQHLPAPMVATGTRIQCSVQAPKVFFTTDMFAKSSPLVVTHTESNATLDQLNLGDKNVLKLQTLIGTICSSHWEAILRSLAWDLKYEKAAILSSALLADLQVDIWSINPEVATSLKVSTNHHGLPPSSSFSAFSYCLSTASLVANDYPVLLFSETQFKHKACSATLFVNVPSRGPIRSKHSKLNLWNTFCWKKNKDKENYSLGTAALQSLVHDNKDEYFTLSKEEQDKLLTEFVEFKETKTIGVCTSMKSKINDITHTLKAVENEFTLSYRCRDYPLHGIAFATEGIENFMGTVMGVDNQDLVSKIEGFAVQGMKEEITGDNCAKMQWVYYFHNVIQHYQVVVEGWPEKIPFTNLSQVSSTLLDLQMLLHKWESGAMYWKSLSDEEFEELCKECKEKLKSDKGKKHTETIGDDNSDAEGDEVIREPAAPFDKAVQESAAPSDEAIRESAVPSDEAIHESAVPSVVATASASPDTTSPQPLDRNFSASGSFDQYISLNTLDCNAILANLERLFGPAPSTLLE</sequence>
<name>A0A9P7JWK4_9AGAM</name>
<dbReference type="RefSeq" id="XP_041295450.1">
    <property type="nucleotide sequence ID" value="XM_041433467.1"/>
</dbReference>